<dbReference type="AlphaFoldDB" id="A0A6C0QW64"/>
<sequence length="153" mass="17617">MPNWCVGTLKVRGDRENIGNFLRGAFVCSRSRFSAEEPIIKEEEGLISVTAPGTCHHLYIKGSRRNFINSNSIEWYTDEQILLIPEYEAAWGIDTDVLTDLSVKYQIDIKIYAFEKGMQFNHDFEVHKGKIIKNKEITFDCYDWECVCPELGG</sequence>
<dbReference type="RefSeq" id="WP_172423577.1">
    <property type="nucleotide sequence ID" value="NZ_CP019717.1"/>
</dbReference>
<dbReference type="Proteomes" id="UP000464330">
    <property type="component" value="Chromosome"/>
</dbReference>
<organism evidence="1 2">
    <name type="scientific">Paenibacillus larvae subsp. larvae</name>
    <dbReference type="NCBI Taxonomy" id="147375"/>
    <lineage>
        <taxon>Bacteria</taxon>
        <taxon>Bacillati</taxon>
        <taxon>Bacillota</taxon>
        <taxon>Bacilli</taxon>
        <taxon>Bacillales</taxon>
        <taxon>Paenibacillaceae</taxon>
        <taxon>Paenibacillus</taxon>
    </lineage>
</organism>
<gene>
    <name evidence="1" type="ORF">ERICV_03652</name>
</gene>
<evidence type="ECO:0000313" key="1">
    <source>
        <dbReference type="EMBL" id="QHZ52751.1"/>
    </source>
</evidence>
<dbReference type="EMBL" id="CP019717">
    <property type="protein sequence ID" value="QHZ52751.1"/>
    <property type="molecule type" value="Genomic_DNA"/>
</dbReference>
<evidence type="ECO:0008006" key="3">
    <source>
        <dbReference type="Google" id="ProtNLM"/>
    </source>
</evidence>
<evidence type="ECO:0000313" key="2">
    <source>
        <dbReference type="Proteomes" id="UP000464330"/>
    </source>
</evidence>
<name>A0A6C0QW64_9BACL</name>
<protein>
    <recommendedName>
        <fullName evidence="3">YubB ferredoxin-like domain-containing protein</fullName>
    </recommendedName>
</protein>
<accession>A0A6C0QW64</accession>
<reference evidence="1 2" key="1">
    <citation type="journal article" date="2020" name="Int. J. Med. Microbiol.">
        <title>Discovery of Paenibacillus larvae ERIC V: Phenotypic and genomic comparison to genotypes ERIC I-IV reveal different inventories of virulence factors which correlate with epidemiological prevalences of American Foulbrood.</title>
        <authorList>
            <person name="Beims H."/>
            <person name="Bunk B."/>
            <person name="Erler S."/>
            <person name="Mohr K.I."/>
            <person name="Sproer C."/>
            <person name="Pradella S."/>
            <person name="Gunther G."/>
            <person name="Rohde M."/>
            <person name="von der Ohe W."/>
            <person name="Steinert M."/>
        </authorList>
    </citation>
    <scope>NUCLEOTIDE SEQUENCE [LARGE SCALE GENOMIC DNA]</scope>
    <source>
        <strain evidence="1">Eric_V</strain>
    </source>
</reference>
<proteinExistence type="predicted"/>